<organism evidence="2 3">
    <name type="scientific">Anaeromyces robustus</name>
    <dbReference type="NCBI Taxonomy" id="1754192"/>
    <lineage>
        <taxon>Eukaryota</taxon>
        <taxon>Fungi</taxon>
        <taxon>Fungi incertae sedis</taxon>
        <taxon>Chytridiomycota</taxon>
        <taxon>Chytridiomycota incertae sedis</taxon>
        <taxon>Neocallimastigomycetes</taxon>
        <taxon>Neocallimastigales</taxon>
        <taxon>Neocallimastigaceae</taxon>
        <taxon>Anaeromyces</taxon>
    </lineage>
</organism>
<dbReference type="NCBIfam" id="TIGR02464">
    <property type="entry name" value="ribofla_fusion"/>
    <property type="match status" value="1"/>
</dbReference>
<protein>
    <recommendedName>
        <fullName evidence="1">NADAR domain-containing protein</fullName>
    </recommendedName>
</protein>
<keyword evidence="3" id="KW-1185">Reference proteome</keyword>
<dbReference type="CDD" id="cd15457">
    <property type="entry name" value="NADAR"/>
    <property type="match status" value="1"/>
</dbReference>
<reference evidence="2 3" key="2">
    <citation type="submission" date="2016-08" db="EMBL/GenBank/DDBJ databases">
        <title>Pervasive Adenine N6-methylation of Active Genes in Fungi.</title>
        <authorList>
            <consortium name="DOE Joint Genome Institute"/>
            <person name="Mondo S.J."/>
            <person name="Dannebaum R.O."/>
            <person name="Kuo R.C."/>
            <person name="Labutti K."/>
            <person name="Haridas S."/>
            <person name="Kuo A."/>
            <person name="Salamov A."/>
            <person name="Ahrendt S.R."/>
            <person name="Lipzen A."/>
            <person name="Sullivan W."/>
            <person name="Andreopoulos W.B."/>
            <person name="Clum A."/>
            <person name="Lindquist E."/>
            <person name="Daum C."/>
            <person name="Ramamoorthy G.K."/>
            <person name="Gryganskyi A."/>
            <person name="Culley D."/>
            <person name="Magnuson J.K."/>
            <person name="James T.Y."/>
            <person name="O'Malley M.A."/>
            <person name="Stajich J.E."/>
            <person name="Spatafora J.W."/>
            <person name="Visel A."/>
            <person name="Grigoriev I.V."/>
        </authorList>
    </citation>
    <scope>NUCLEOTIDE SEQUENCE [LARGE SCALE GENOMIC DNA]</scope>
    <source>
        <strain evidence="2 3">S4</strain>
    </source>
</reference>
<dbReference type="Gene3D" id="1.10.357.40">
    <property type="entry name" value="YbiA-like"/>
    <property type="match status" value="1"/>
</dbReference>
<dbReference type="InterPro" id="IPR012816">
    <property type="entry name" value="NADAR"/>
</dbReference>
<dbReference type="InterPro" id="IPR037238">
    <property type="entry name" value="YbiA-like_sf"/>
</dbReference>
<evidence type="ECO:0000259" key="1">
    <source>
        <dbReference type="Pfam" id="PF08719"/>
    </source>
</evidence>
<dbReference type="Pfam" id="PF08719">
    <property type="entry name" value="NADAR"/>
    <property type="match status" value="1"/>
</dbReference>
<proteinExistence type="predicted"/>
<evidence type="ECO:0000313" key="2">
    <source>
        <dbReference type="EMBL" id="ORX73443.1"/>
    </source>
</evidence>
<gene>
    <name evidence="2" type="ORF">BCR32DRAFT_237686</name>
</gene>
<dbReference type="OrthoDB" id="206452at2759"/>
<name>A0A1Y1WIX4_9FUNG</name>
<evidence type="ECO:0000313" key="3">
    <source>
        <dbReference type="Proteomes" id="UP000193944"/>
    </source>
</evidence>
<dbReference type="EMBL" id="MCFG01000388">
    <property type="protein sequence ID" value="ORX73443.1"/>
    <property type="molecule type" value="Genomic_DNA"/>
</dbReference>
<accession>A0A1Y1WIX4</accession>
<sequence>MYFRNSEQYFMWIKAKTFGDEEIANKILKQGANPQQAKKFGRLVKNYDSKYHHIWNNKRYQVMVDANMLKFSQNEELKKLFLSKKFNNKHFVEASPFDTIWGIGCPVDKALDDKSNWKGMNLLGQALDEVREKLINQTL</sequence>
<dbReference type="STRING" id="1754192.A0A1Y1WIX4"/>
<reference evidence="2 3" key="1">
    <citation type="submission" date="2016-08" db="EMBL/GenBank/DDBJ databases">
        <title>A Parts List for Fungal Cellulosomes Revealed by Comparative Genomics.</title>
        <authorList>
            <consortium name="DOE Joint Genome Institute"/>
            <person name="Haitjema C.H."/>
            <person name="Gilmore S.P."/>
            <person name="Henske J.K."/>
            <person name="Solomon K.V."/>
            <person name="De Groot R."/>
            <person name="Kuo A."/>
            <person name="Mondo S.J."/>
            <person name="Salamov A.A."/>
            <person name="Labutti K."/>
            <person name="Zhao Z."/>
            <person name="Chiniquy J."/>
            <person name="Barry K."/>
            <person name="Brewer H.M."/>
            <person name="Purvine S.O."/>
            <person name="Wright A.T."/>
            <person name="Boxma B."/>
            <person name="Van Alen T."/>
            <person name="Hackstein J.H."/>
            <person name="Baker S.E."/>
            <person name="Grigoriev I.V."/>
            <person name="O'Malley M.A."/>
        </authorList>
    </citation>
    <scope>NUCLEOTIDE SEQUENCE [LARGE SCALE GENOMIC DNA]</scope>
    <source>
        <strain evidence="2 3">S4</strain>
    </source>
</reference>
<dbReference type="Proteomes" id="UP000193944">
    <property type="component" value="Unassembled WGS sequence"/>
</dbReference>
<feature type="domain" description="NADAR" evidence="1">
    <location>
        <begin position="2"/>
        <end position="134"/>
    </location>
</feature>
<dbReference type="AlphaFoldDB" id="A0A1Y1WIX4"/>
<comment type="caution">
    <text evidence="2">The sequence shown here is derived from an EMBL/GenBank/DDBJ whole genome shotgun (WGS) entry which is preliminary data.</text>
</comment>
<dbReference type="SUPFAM" id="SSF143990">
    <property type="entry name" value="YbiA-like"/>
    <property type="match status" value="1"/>
</dbReference>